<organism evidence="1 2">
    <name type="scientific">Mycena metata</name>
    <dbReference type="NCBI Taxonomy" id="1033252"/>
    <lineage>
        <taxon>Eukaryota</taxon>
        <taxon>Fungi</taxon>
        <taxon>Dikarya</taxon>
        <taxon>Basidiomycota</taxon>
        <taxon>Agaricomycotina</taxon>
        <taxon>Agaricomycetes</taxon>
        <taxon>Agaricomycetidae</taxon>
        <taxon>Agaricales</taxon>
        <taxon>Marasmiineae</taxon>
        <taxon>Mycenaceae</taxon>
        <taxon>Mycena</taxon>
    </lineage>
</organism>
<name>A0AAD7I425_9AGAR</name>
<dbReference type="AlphaFoldDB" id="A0AAD7I425"/>
<dbReference type="EMBL" id="JARKIB010000131">
    <property type="protein sequence ID" value="KAJ7734596.1"/>
    <property type="molecule type" value="Genomic_DNA"/>
</dbReference>
<dbReference type="Proteomes" id="UP001215598">
    <property type="component" value="Unassembled WGS sequence"/>
</dbReference>
<accession>A0AAD7I425</accession>
<sequence>MPKVTSKYIKSSNPVGSPFSFENSDSVSIRQSSRSPIRPNLPVLFFRARRIFLLRCYPSTMVPVARRSYPFDVVSQILTEAISLDPSISISDFVSMRSRFRLISQDLTEFVDSRPVFWTKLALSARAPLPFLDLCLSRTGSLPFVASLRACESVIPGVYIGDDWQPCSLLSYVEDAAYSLARVMEHCTRLFVAAEDHSCVSALFGCIDLVEPELLEAVDVRFALDRYSEFRPFGIQHYKFASIPLMGHPFQPVTDILWTGYSGNTPSVSYHSSEFSSTCSIRQPHTRPLRWGDIFEVLSDSTHLDHLTLDGLSFIPNGQSTWSQPLYSIRVLHLAFRGDRTMALALARLNMPALEVVTITLETTTDVDGLYLCGGFLSTVKKVTFEGVCPPMLDLFRVFTLLRAVIDLRVNSDGGLLQALHFASSRSVAPYPVNWHACPHLQSLTLRGASLGSLCDLILVRATSGYAELRSVELSEAKGGRDWVAEAWIRGRGICLSVS</sequence>
<evidence type="ECO:0000313" key="1">
    <source>
        <dbReference type="EMBL" id="KAJ7734596.1"/>
    </source>
</evidence>
<evidence type="ECO:0000313" key="2">
    <source>
        <dbReference type="Proteomes" id="UP001215598"/>
    </source>
</evidence>
<comment type="caution">
    <text evidence="1">The sequence shown here is derived from an EMBL/GenBank/DDBJ whole genome shotgun (WGS) entry which is preliminary data.</text>
</comment>
<proteinExistence type="predicted"/>
<keyword evidence="2" id="KW-1185">Reference proteome</keyword>
<gene>
    <name evidence="1" type="ORF">B0H16DRAFT_1767097</name>
</gene>
<reference evidence="1" key="1">
    <citation type="submission" date="2023-03" db="EMBL/GenBank/DDBJ databases">
        <title>Massive genome expansion in bonnet fungi (Mycena s.s.) driven by repeated elements and novel gene families across ecological guilds.</title>
        <authorList>
            <consortium name="Lawrence Berkeley National Laboratory"/>
            <person name="Harder C.B."/>
            <person name="Miyauchi S."/>
            <person name="Viragh M."/>
            <person name="Kuo A."/>
            <person name="Thoen E."/>
            <person name="Andreopoulos B."/>
            <person name="Lu D."/>
            <person name="Skrede I."/>
            <person name="Drula E."/>
            <person name="Henrissat B."/>
            <person name="Morin E."/>
            <person name="Kohler A."/>
            <person name="Barry K."/>
            <person name="LaButti K."/>
            <person name="Morin E."/>
            <person name="Salamov A."/>
            <person name="Lipzen A."/>
            <person name="Mereny Z."/>
            <person name="Hegedus B."/>
            <person name="Baldrian P."/>
            <person name="Stursova M."/>
            <person name="Weitz H."/>
            <person name="Taylor A."/>
            <person name="Grigoriev I.V."/>
            <person name="Nagy L.G."/>
            <person name="Martin F."/>
            <person name="Kauserud H."/>
        </authorList>
    </citation>
    <scope>NUCLEOTIDE SEQUENCE</scope>
    <source>
        <strain evidence="1">CBHHK182m</strain>
    </source>
</reference>
<protein>
    <submittedName>
        <fullName evidence="1">Uncharacterized protein</fullName>
    </submittedName>
</protein>
<dbReference type="SUPFAM" id="SSF52047">
    <property type="entry name" value="RNI-like"/>
    <property type="match status" value="1"/>
</dbReference>